<accession>A0A829YFJ4</accession>
<dbReference type="AlphaFoldDB" id="A0A829YFJ4"/>
<sequence>MITRAIEILLVEDNPGDARLTLEAFKEGKVINNVTVVRDGVEAMAYLRRQQPYSEAKHPDIILLDLNLPRKDGREVLAEIKSDEHLRQIPVVVLTTSTAEEDIARAYSSHANCYISKPVDLEQFLRVASSIESFWLNFVKLPHGAVDV</sequence>
<feature type="modified residue" description="4-aspartylphosphate" evidence="1">
    <location>
        <position position="65"/>
    </location>
</feature>
<dbReference type="PANTHER" id="PTHR44520">
    <property type="entry name" value="RESPONSE REGULATOR RCP1-RELATED"/>
    <property type="match status" value="1"/>
</dbReference>
<reference evidence="4" key="1">
    <citation type="submission" date="2020-01" db="EMBL/GenBank/DDBJ databases">
        <title>'Steroidobacter agaridevorans' sp. nov., agar-degrading bacteria isolated from rhizosphere soils.</title>
        <authorList>
            <person name="Ikenaga M."/>
            <person name="Kataoka M."/>
            <person name="Murouchi A."/>
            <person name="Katsuragi S."/>
            <person name="Sakai M."/>
        </authorList>
    </citation>
    <scope>NUCLEOTIDE SEQUENCE [LARGE SCALE GENOMIC DNA]</scope>
    <source>
        <strain evidence="4">YU21-B</strain>
    </source>
</reference>
<evidence type="ECO:0000256" key="1">
    <source>
        <dbReference type="PROSITE-ProRule" id="PRU00169"/>
    </source>
</evidence>
<name>A0A829YFJ4_9GAMM</name>
<proteinExistence type="predicted"/>
<dbReference type="CDD" id="cd17557">
    <property type="entry name" value="REC_Rcp-like"/>
    <property type="match status" value="1"/>
</dbReference>
<gene>
    <name evidence="3" type="ORF">GCM10011487_35510</name>
</gene>
<dbReference type="SMART" id="SM00448">
    <property type="entry name" value="REC"/>
    <property type="match status" value="1"/>
</dbReference>
<dbReference type="RefSeq" id="WP_161813183.1">
    <property type="nucleotide sequence ID" value="NZ_BLJN01000003.1"/>
</dbReference>
<protein>
    <submittedName>
        <fullName evidence="3">Response regulator</fullName>
    </submittedName>
</protein>
<dbReference type="InterPro" id="IPR001789">
    <property type="entry name" value="Sig_transdc_resp-reg_receiver"/>
</dbReference>
<dbReference type="InterPro" id="IPR052893">
    <property type="entry name" value="TCS_response_regulator"/>
</dbReference>
<dbReference type="SUPFAM" id="SSF52172">
    <property type="entry name" value="CheY-like"/>
    <property type="match status" value="1"/>
</dbReference>
<keyword evidence="1" id="KW-0597">Phosphoprotein</keyword>
<dbReference type="PANTHER" id="PTHR44520:SF2">
    <property type="entry name" value="RESPONSE REGULATOR RCP1"/>
    <property type="match status" value="1"/>
</dbReference>
<evidence type="ECO:0000259" key="2">
    <source>
        <dbReference type="PROSITE" id="PS50110"/>
    </source>
</evidence>
<dbReference type="Gene3D" id="3.40.50.2300">
    <property type="match status" value="1"/>
</dbReference>
<evidence type="ECO:0000313" key="3">
    <source>
        <dbReference type="EMBL" id="GFE81551.1"/>
    </source>
</evidence>
<keyword evidence="4" id="KW-1185">Reference proteome</keyword>
<dbReference type="GO" id="GO:0000160">
    <property type="term" value="P:phosphorelay signal transduction system"/>
    <property type="evidence" value="ECO:0007669"/>
    <property type="project" value="InterPro"/>
</dbReference>
<dbReference type="EMBL" id="BLJN01000003">
    <property type="protein sequence ID" value="GFE81551.1"/>
    <property type="molecule type" value="Genomic_DNA"/>
</dbReference>
<dbReference type="PROSITE" id="PS50110">
    <property type="entry name" value="RESPONSE_REGULATORY"/>
    <property type="match status" value="1"/>
</dbReference>
<comment type="caution">
    <text evidence="3">The sequence shown here is derived from an EMBL/GenBank/DDBJ whole genome shotgun (WGS) entry which is preliminary data.</text>
</comment>
<dbReference type="Proteomes" id="UP000445000">
    <property type="component" value="Unassembled WGS sequence"/>
</dbReference>
<feature type="domain" description="Response regulatory" evidence="2">
    <location>
        <begin position="7"/>
        <end position="132"/>
    </location>
</feature>
<dbReference type="Pfam" id="PF00072">
    <property type="entry name" value="Response_reg"/>
    <property type="match status" value="1"/>
</dbReference>
<dbReference type="InterPro" id="IPR011006">
    <property type="entry name" value="CheY-like_superfamily"/>
</dbReference>
<organism evidence="3 4">
    <name type="scientific">Steroidobacter agaridevorans</name>
    <dbReference type="NCBI Taxonomy" id="2695856"/>
    <lineage>
        <taxon>Bacteria</taxon>
        <taxon>Pseudomonadati</taxon>
        <taxon>Pseudomonadota</taxon>
        <taxon>Gammaproteobacteria</taxon>
        <taxon>Steroidobacterales</taxon>
        <taxon>Steroidobacteraceae</taxon>
        <taxon>Steroidobacter</taxon>
    </lineage>
</organism>
<evidence type="ECO:0000313" key="4">
    <source>
        <dbReference type="Proteomes" id="UP000445000"/>
    </source>
</evidence>